<gene>
    <name evidence="29" type="primary">HSD17B8</name>
</gene>
<accession>A0A8C5QJC7</accession>
<dbReference type="GeneTree" id="ENSGT00940000160668"/>
<evidence type="ECO:0000256" key="21">
    <source>
        <dbReference type="ARBA" id="ARBA00066822"/>
    </source>
</evidence>
<feature type="transmembrane region" description="Helical" evidence="28">
    <location>
        <begin position="52"/>
        <end position="73"/>
    </location>
</feature>
<evidence type="ECO:0000256" key="14">
    <source>
        <dbReference type="ARBA" id="ARBA00024072"/>
    </source>
</evidence>
<dbReference type="FunFam" id="3.40.50.720:FF:000231">
    <property type="entry name" value="Estradiol 17-beta-dehydrogenase 8"/>
    <property type="match status" value="1"/>
</dbReference>
<dbReference type="GO" id="GO:0005759">
    <property type="term" value="C:mitochondrial matrix"/>
    <property type="evidence" value="ECO:0007669"/>
    <property type="project" value="UniProtKB-SubCell"/>
</dbReference>
<comment type="pathway">
    <text evidence="15">Steroid biosynthesis; estrogen biosynthesis.</text>
</comment>
<comment type="similarity">
    <text evidence="4">Belongs to the short-chain dehydrogenases/reductases (SDR) family.</text>
</comment>
<dbReference type="GO" id="GO:0008210">
    <property type="term" value="P:estrogen metabolic process"/>
    <property type="evidence" value="ECO:0007669"/>
    <property type="project" value="UniProtKB-ARBA"/>
</dbReference>
<keyword evidence="8" id="KW-0276">Fatty acid metabolism</keyword>
<feature type="transmembrane region" description="Helical" evidence="28">
    <location>
        <begin position="80"/>
        <end position="102"/>
    </location>
</feature>
<keyword evidence="28" id="KW-0812">Transmembrane</keyword>
<evidence type="ECO:0000256" key="11">
    <source>
        <dbReference type="ARBA" id="ARBA00023098"/>
    </source>
</evidence>
<dbReference type="SUPFAM" id="SSF51735">
    <property type="entry name" value="NAD(P)-binding Rossmann-fold domains"/>
    <property type="match status" value="1"/>
</dbReference>
<dbReference type="GO" id="GO:0048038">
    <property type="term" value="F:quinone binding"/>
    <property type="evidence" value="ECO:0007669"/>
    <property type="project" value="TreeGrafter"/>
</dbReference>
<dbReference type="InterPro" id="IPR020904">
    <property type="entry name" value="Sc_DH/Rdtase_CS"/>
</dbReference>
<keyword evidence="28" id="KW-0472">Membrane</keyword>
<dbReference type="GO" id="GO:0047035">
    <property type="term" value="F:testosterone dehydrogenase (NAD+) activity"/>
    <property type="evidence" value="ECO:0007669"/>
    <property type="project" value="UniProtKB-EC"/>
</dbReference>
<dbReference type="AlphaFoldDB" id="A0A8C5QJC7"/>
<protein>
    <recommendedName>
        <fullName evidence="22">(3R)-3-hydroxyacyl-CoA dehydrogenase</fullName>
        <ecNumber evidence="21">1.1.1.239</ecNumber>
        <ecNumber evidence="14">1.1.1.62</ecNumber>
        <ecNumber evidence="5">1.1.1.n12</ecNumber>
    </recommendedName>
    <alternativeName>
        <fullName evidence="24">17-beta-hydroxysteroid dehydrogenase 8</fullName>
    </alternativeName>
    <alternativeName>
        <fullName evidence="23">3-ketoacyl-[acyl-carrier-protein] reductase alpha subunit</fullName>
    </alternativeName>
    <alternativeName>
        <fullName evidence="26">3-oxoacyl-[acyl-carrier-protein] reductase</fullName>
    </alternativeName>
    <alternativeName>
        <fullName evidence="27">Estradiol 17-beta-dehydrogenase 8</fullName>
    </alternativeName>
    <alternativeName>
        <fullName evidence="25">Testosterone 17-beta-dehydrogenase 8</fullName>
    </alternativeName>
</protein>
<evidence type="ECO:0000256" key="22">
    <source>
        <dbReference type="ARBA" id="ARBA00070911"/>
    </source>
</evidence>
<keyword evidence="28" id="KW-1133">Transmembrane helix</keyword>
<evidence type="ECO:0000256" key="20">
    <source>
        <dbReference type="ARBA" id="ARBA00065174"/>
    </source>
</evidence>
<comment type="catalytic activity">
    <reaction evidence="19">
        <text>a (3R)-3-hydroxyacyl-CoA + NAD(+) = a 3-oxoacyl-CoA + NADH + H(+)</text>
        <dbReference type="Rhea" id="RHEA:32711"/>
        <dbReference type="ChEBI" id="CHEBI:15378"/>
        <dbReference type="ChEBI" id="CHEBI:57319"/>
        <dbReference type="ChEBI" id="CHEBI:57540"/>
        <dbReference type="ChEBI" id="CHEBI:57945"/>
        <dbReference type="ChEBI" id="CHEBI:90726"/>
        <dbReference type="EC" id="1.1.1.n12"/>
    </reaction>
    <physiologicalReaction direction="left-to-right" evidence="19">
        <dbReference type="Rhea" id="RHEA:32712"/>
    </physiologicalReaction>
</comment>
<dbReference type="PROSITE" id="PS00061">
    <property type="entry name" value="ADH_SHORT"/>
    <property type="match status" value="1"/>
</dbReference>
<keyword evidence="13" id="KW-0275">Fatty acid biosynthesis</keyword>
<evidence type="ECO:0000256" key="23">
    <source>
        <dbReference type="ARBA" id="ARBA00077835"/>
    </source>
</evidence>
<evidence type="ECO:0000313" key="30">
    <source>
        <dbReference type="Proteomes" id="UP000694569"/>
    </source>
</evidence>
<evidence type="ECO:0000256" key="27">
    <source>
        <dbReference type="ARBA" id="ARBA00083258"/>
    </source>
</evidence>
<dbReference type="NCBIfam" id="NF009466">
    <property type="entry name" value="PRK12826.1-2"/>
    <property type="match status" value="1"/>
</dbReference>
<keyword evidence="30" id="KW-1185">Reference proteome</keyword>
<keyword evidence="12" id="KW-0496">Mitochondrion</keyword>
<dbReference type="GO" id="GO:0006633">
    <property type="term" value="P:fatty acid biosynthetic process"/>
    <property type="evidence" value="ECO:0007669"/>
    <property type="project" value="UniProtKB-KW"/>
</dbReference>
<evidence type="ECO:0000256" key="13">
    <source>
        <dbReference type="ARBA" id="ARBA00023160"/>
    </source>
</evidence>
<reference evidence="29" key="2">
    <citation type="submission" date="2025-09" db="UniProtKB">
        <authorList>
            <consortium name="Ensembl"/>
        </authorList>
    </citation>
    <scope>IDENTIFICATION</scope>
</reference>
<evidence type="ECO:0000256" key="28">
    <source>
        <dbReference type="SAM" id="Phobius"/>
    </source>
</evidence>
<evidence type="ECO:0000256" key="5">
    <source>
        <dbReference type="ARBA" id="ARBA00012456"/>
    </source>
</evidence>
<evidence type="ECO:0000256" key="9">
    <source>
        <dbReference type="ARBA" id="ARBA00023002"/>
    </source>
</evidence>
<comment type="catalytic activity">
    <reaction evidence="18">
        <text>17beta-hydroxy-5alpha-androstan-3-one + NAD(+) = 5alpha-androstan-3,17-dione + NADH + H(+)</text>
        <dbReference type="Rhea" id="RHEA:41992"/>
        <dbReference type="ChEBI" id="CHEBI:15378"/>
        <dbReference type="ChEBI" id="CHEBI:15994"/>
        <dbReference type="ChEBI" id="CHEBI:16330"/>
        <dbReference type="ChEBI" id="CHEBI:57540"/>
        <dbReference type="ChEBI" id="CHEBI:57945"/>
    </reaction>
    <physiologicalReaction direction="left-to-right" evidence="18">
        <dbReference type="Rhea" id="RHEA:41993"/>
    </physiologicalReaction>
</comment>
<sequence>MGIPLCHILYEHSTLSHYSLWAFHPVPLFSMSIPLCPIILYGHSTLSHYSLWAFHSVPLFTMGIPLCPIILYGHSTLSHYSLWAFHSVTLFSMSIPPCPIILYGHSTLSHYSLWAFHSVTLFSMSIPPCPIILYGHSTQFHYSLSIPPSSIILCGHSILFHYSLWAFHPVPLFSVGIAPCPYTLFSRFTTLLKSMGINFRRSWKAVLMFMGHNPLLHLYNTATCVIIDGRGGVSGSKLRPSIQPGQSLHQVSVSMVRAASIYPPSPWFPLISGVMAATLRLKSMLALVTGGGSGIGRAVSQRLCQEGASVVVVDVNIDAARGTLQTLSNSLPGQEHTAIEADVSQSQSVTALLEQIQAQYSQPPSIAVSSAGITRDEFLLHITEESFDAVLSVNLKGPFLITQAVARALVANGQKKGSIINIGSIVGKVGNLGQCNYSTSKAGVEGLTKTAAKELARYGIRCNTVLPGFISTPMTDKVPQKVLDKISGSIPMGRLGKPEDIADVCAFLASDDSKYITGASIEVTGGLFM</sequence>
<dbReference type="EC" id="1.1.1.n12" evidence="5"/>
<name>A0A8C5QJC7_9ANUR</name>
<dbReference type="InterPro" id="IPR036291">
    <property type="entry name" value="NAD(P)-bd_dom_sf"/>
</dbReference>
<evidence type="ECO:0000256" key="1">
    <source>
        <dbReference type="ARBA" id="ARBA00004305"/>
    </source>
</evidence>
<keyword evidence="6" id="KW-0444">Lipid biosynthesis</keyword>
<dbReference type="EC" id="1.1.1.239" evidence="21"/>
<dbReference type="InterPro" id="IPR002347">
    <property type="entry name" value="SDR_fam"/>
</dbReference>
<dbReference type="Gene3D" id="3.40.50.720">
    <property type="entry name" value="NAD(P)-binding Rossmann-like Domain"/>
    <property type="match status" value="1"/>
</dbReference>
<dbReference type="Ensembl" id="ENSLLET00000039909.1">
    <property type="protein sequence ID" value="ENSLLEP00000038396.1"/>
    <property type="gene ID" value="ENSLLEG00000024356.1"/>
</dbReference>
<dbReference type="CDD" id="cd05333">
    <property type="entry name" value="BKR_SDR_c"/>
    <property type="match status" value="1"/>
</dbReference>
<dbReference type="EC" id="1.1.1.62" evidence="14"/>
<evidence type="ECO:0000256" key="16">
    <source>
        <dbReference type="ARBA" id="ARBA00049069"/>
    </source>
</evidence>
<evidence type="ECO:0000313" key="29">
    <source>
        <dbReference type="Ensembl" id="ENSLLEP00000038396.1"/>
    </source>
</evidence>
<evidence type="ECO:0000256" key="12">
    <source>
        <dbReference type="ARBA" id="ARBA00023128"/>
    </source>
</evidence>
<dbReference type="PRINTS" id="PR00080">
    <property type="entry name" value="SDRFAMILY"/>
</dbReference>
<comment type="catalytic activity">
    <reaction evidence="17">
        <text>testosterone + NAD(+) = androst-4-ene-3,17-dione + NADH + H(+)</text>
        <dbReference type="Rhea" id="RHEA:14929"/>
        <dbReference type="ChEBI" id="CHEBI:15378"/>
        <dbReference type="ChEBI" id="CHEBI:16422"/>
        <dbReference type="ChEBI" id="CHEBI:17347"/>
        <dbReference type="ChEBI" id="CHEBI:57540"/>
        <dbReference type="ChEBI" id="CHEBI:57945"/>
        <dbReference type="EC" id="1.1.1.239"/>
    </reaction>
    <physiologicalReaction direction="left-to-right" evidence="17">
        <dbReference type="Rhea" id="RHEA:14930"/>
    </physiologicalReaction>
</comment>
<evidence type="ECO:0000256" key="15">
    <source>
        <dbReference type="ARBA" id="ARBA00037929"/>
    </source>
</evidence>
<evidence type="ECO:0000256" key="3">
    <source>
        <dbReference type="ARBA" id="ARBA00005198"/>
    </source>
</evidence>
<evidence type="ECO:0000256" key="6">
    <source>
        <dbReference type="ARBA" id="ARBA00022516"/>
    </source>
</evidence>
<evidence type="ECO:0000256" key="17">
    <source>
        <dbReference type="ARBA" id="ARBA00050232"/>
    </source>
</evidence>
<evidence type="ECO:0000256" key="24">
    <source>
        <dbReference type="ARBA" id="ARBA00081419"/>
    </source>
</evidence>
<dbReference type="OrthoDB" id="294295at2759"/>
<dbReference type="Pfam" id="PF13561">
    <property type="entry name" value="adh_short_C2"/>
    <property type="match status" value="1"/>
</dbReference>
<evidence type="ECO:0000256" key="2">
    <source>
        <dbReference type="ARBA" id="ARBA00005194"/>
    </source>
</evidence>
<organism evidence="29 30">
    <name type="scientific">Leptobrachium leishanense</name>
    <name type="common">Leishan spiny toad</name>
    <dbReference type="NCBI Taxonomy" id="445787"/>
    <lineage>
        <taxon>Eukaryota</taxon>
        <taxon>Metazoa</taxon>
        <taxon>Chordata</taxon>
        <taxon>Craniata</taxon>
        <taxon>Vertebrata</taxon>
        <taxon>Euteleostomi</taxon>
        <taxon>Amphibia</taxon>
        <taxon>Batrachia</taxon>
        <taxon>Anura</taxon>
        <taxon>Pelobatoidea</taxon>
        <taxon>Megophryidae</taxon>
        <taxon>Leptobrachium</taxon>
    </lineage>
</organism>
<keyword evidence="9" id="KW-0560">Oxidoreductase</keyword>
<feature type="transmembrane region" description="Helical" evidence="28">
    <location>
        <begin position="114"/>
        <end position="134"/>
    </location>
</feature>
<reference evidence="29" key="1">
    <citation type="submission" date="2025-08" db="UniProtKB">
        <authorList>
            <consortium name="Ensembl"/>
        </authorList>
    </citation>
    <scope>IDENTIFICATION</scope>
</reference>
<evidence type="ECO:0000256" key="19">
    <source>
        <dbReference type="ARBA" id="ARBA00052680"/>
    </source>
</evidence>
<evidence type="ECO:0000256" key="26">
    <source>
        <dbReference type="ARBA" id="ARBA00083097"/>
    </source>
</evidence>
<evidence type="ECO:0000256" key="8">
    <source>
        <dbReference type="ARBA" id="ARBA00022832"/>
    </source>
</evidence>
<keyword evidence="11" id="KW-0443">Lipid metabolism</keyword>
<feature type="transmembrane region" description="Helical" evidence="28">
    <location>
        <begin position="20"/>
        <end position="40"/>
    </location>
</feature>
<evidence type="ECO:0000256" key="7">
    <source>
        <dbReference type="ARBA" id="ARBA00022553"/>
    </source>
</evidence>
<evidence type="ECO:0000256" key="4">
    <source>
        <dbReference type="ARBA" id="ARBA00006484"/>
    </source>
</evidence>
<feature type="transmembrane region" description="Helical" evidence="28">
    <location>
        <begin position="146"/>
        <end position="164"/>
    </location>
</feature>
<comment type="catalytic activity">
    <reaction evidence="16">
        <text>17beta-estradiol + NAD(+) = estrone + NADH + H(+)</text>
        <dbReference type="Rhea" id="RHEA:24612"/>
        <dbReference type="ChEBI" id="CHEBI:15378"/>
        <dbReference type="ChEBI" id="CHEBI:16469"/>
        <dbReference type="ChEBI" id="CHEBI:17263"/>
        <dbReference type="ChEBI" id="CHEBI:57540"/>
        <dbReference type="ChEBI" id="CHEBI:57945"/>
        <dbReference type="EC" id="1.1.1.62"/>
    </reaction>
    <physiologicalReaction direction="left-to-right" evidence="16">
        <dbReference type="Rhea" id="RHEA:24613"/>
    </physiologicalReaction>
    <physiologicalReaction direction="right-to-left" evidence="16">
        <dbReference type="Rhea" id="RHEA:24614"/>
    </physiologicalReaction>
</comment>
<dbReference type="Proteomes" id="UP000694569">
    <property type="component" value="Unplaced"/>
</dbReference>
<dbReference type="PANTHER" id="PTHR42760:SF83">
    <property type="entry name" value="(3R)-3-HYDROXYACYL-COA DEHYDROGENASE"/>
    <property type="match status" value="1"/>
</dbReference>
<dbReference type="GO" id="GO:0004303">
    <property type="term" value="F:estradiol 17-beta-dehydrogenase [NAD(P)+] activity"/>
    <property type="evidence" value="ECO:0007669"/>
    <property type="project" value="UniProtKB-EC"/>
</dbReference>
<comment type="subcellular location">
    <subcellularLocation>
        <location evidence="1">Mitochondrion matrix</location>
    </subcellularLocation>
</comment>
<comment type="pathway">
    <text evidence="2">Lipid metabolism; fatty acid biosynthesis.</text>
</comment>
<dbReference type="PRINTS" id="PR00081">
    <property type="entry name" value="GDHRDH"/>
</dbReference>
<keyword evidence="10" id="KW-0520">NAD</keyword>
<evidence type="ECO:0000256" key="10">
    <source>
        <dbReference type="ARBA" id="ARBA00023027"/>
    </source>
</evidence>
<keyword evidence="7" id="KW-0597">Phosphoprotein</keyword>
<proteinExistence type="inferred from homology"/>
<evidence type="ECO:0000256" key="25">
    <source>
        <dbReference type="ARBA" id="ARBA00081936"/>
    </source>
</evidence>
<comment type="pathway">
    <text evidence="3">Lipid metabolism; mitochondrial fatty acid beta-oxidation.</text>
</comment>
<comment type="subunit">
    <text evidence="20">Heterotetramer with CBR4; contains two molecules of HSD17B8 and CBR4.</text>
</comment>
<dbReference type="PANTHER" id="PTHR42760">
    <property type="entry name" value="SHORT-CHAIN DEHYDROGENASES/REDUCTASES FAMILY MEMBER"/>
    <property type="match status" value="1"/>
</dbReference>
<evidence type="ECO:0000256" key="18">
    <source>
        <dbReference type="ARBA" id="ARBA00050435"/>
    </source>
</evidence>